<evidence type="ECO:0000313" key="3">
    <source>
        <dbReference type="Proteomes" id="UP001165120"/>
    </source>
</evidence>
<dbReference type="InterPro" id="IPR001229">
    <property type="entry name" value="Jacalin-like_lectin_dom"/>
</dbReference>
<dbReference type="PROSITE" id="PS51752">
    <property type="entry name" value="JACALIN_LECTIN"/>
    <property type="match status" value="1"/>
</dbReference>
<dbReference type="Pfam" id="PF01419">
    <property type="entry name" value="Jacalin"/>
    <property type="match status" value="1"/>
</dbReference>
<dbReference type="Gene3D" id="2.100.10.30">
    <property type="entry name" value="Jacalin-like lectin domain"/>
    <property type="match status" value="1"/>
</dbReference>
<dbReference type="GO" id="GO:0005737">
    <property type="term" value="C:cytoplasm"/>
    <property type="evidence" value="ECO:0007669"/>
    <property type="project" value="TreeGrafter"/>
</dbReference>
<dbReference type="PANTHER" id="PTHR21054">
    <property type="entry name" value="ZINC METALLOPROTEINASE-RELATED"/>
    <property type="match status" value="1"/>
</dbReference>
<proteinExistence type="predicted"/>
<dbReference type="InterPro" id="IPR021917">
    <property type="entry name" value="Unchr_Zn-peptidase-like"/>
</dbReference>
<reference evidence="2" key="1">
    <citation type="submission" date="2023-04" db="EMBL/GenBank/DDBJ databases">
        <title>Candida boidinii NBRC 10035.</title>
        <authorList>
            <person name="Ichikawa N."/>
            <person name="Sato H."/>
            <person name="Tonouchi N."/>
        </authorList>
    </citation>
    <scope>NUCLEOTIDE SEQUENCE</scope>
    <source>
        <strain evidence="2">NBRC 10035</strain>
    </source>
</reference>
<name>A0A9W6SW54_CANBO</name>
<feature type="domain" description="Jacalin-type lectin" evidence="1">
    <location>
        <begin position="547"/>
        <end position="679"/>
    </location>
</feature>
<dbReference type="PANTHER" id="PTHR21054:SF2">
    <property type="entry name" value="MIP04191P"/>
    <property type="match status" value="1"/>
</dbReference>
<dbReference type="Pfam" id="PF12044">
    <property type="entry name" value="Metallopep"/>
    <property type="match status" value="1"/>
</dbReference>
<gene>
    <name evidence="2" type="ORF">Cboi02_000083900</name>
</gene>
<accession>A0A9W6SW54</accession>
<keyword evidence="3" id="KW-1185">Reference proteome</keyword>
<dbReference type="AlphaFoldDB" id="A0A9W6SW54"/>
<dbReference type="InterPro" id="IPR036404">
    <property type="entry name" value="Jacalin-like_lectin_dom_sf"/>
</dbReference>
<sequence length="679" mass="75739">MAITFENLPQSYQNLPTPVFLLRGRSSGGDNGLIAVFNDKFPVQYYEVNNGLFKLYLHLGRGINNLLVQHIDGRMNNGYPDIPQSPQLYGQENVSINYEPFEDPNLVPKVHLCLILGKDSKGNFDIPGYKSREGSSLELAIKKMRTAGRIMQLFTQDDMFAHGLGIRSFQFVEETVPSTISSQDESQNISREQIKIHIVRSEKTVAEIRDPNLAQQNSKAKNGGGLFGVALDALKNYGGPFSDEATGKVRAIAACIFLDGHYDVKNKLIVGHAALGGGTDRIALAINGSHGMHSWPSNFESIYSAFTDCTKLSDREVGNDCGQCSSSWECLTVTLGAFLHEIGHSLGCPHQEHGVMLRDYITMDRKFLTKEKYCIRTNKSEWSPVLLKDEPGWHRLDELRFLYHPAFALKADYQDELFRPMAIRQNQGMRCEGADNSPVFYTIDSDTLQVSSETGVYLIECHVGEWSRVHYEYLPKAHGGPGPQKTVTLKYSLLQQQLPNNFKNQPVKVEVLTVGFGNRNVGNLGEYLMNNSKSVPLRTQRGETVSVRKGDMFGSDGQRKIDCTFENQQIKFIRTTSGLALDGIEIHYDNGSVSNFGNTKNHYQDFYLQPGEFIVGIVVRSGLWIDGIQYILNSGRVSDVYGKKDGGSKHSYSAPNGSRVVGFHGGMADWVYGIGIYYL</sequence>
<dbReference type="Proteomes" id="UP001165120">
    <property type="component" value="Unassembled WGS sequence"/>
</dbReference>
<dbReference type="SUPFAM" id="SSF51101">
    <property type="entry name" value="Mannose-binding lectins"/>
    <property type="match status" value="1"/>
</dbReference>
<dbReference type="InterPro" id="IPR053002">
    <property type="entry name" value="Metalloproteinase_M10B"/>
</dbReference>
<dbReference type="SMART" id="SM00915">
    <property type="entry name" value="Jacalin"/>
    <property type="match status" value="1"/>
</dbReference>
<evidence type="ECO:0000259" key="1">
    <source>
        <dbReference type="PROSITE" id="PS51752"/>
    </source>
</evidence>
<comment type="caution">
    <text evidence="2">The sequence shown here is derived from an EMBL/GenBank/DDBJ whole genome shotgun (WGS) entry which is preliminary data.</text>
</comment>
<protein>
    <submittedName>
        <fullName evidence="2">Unnamed protein product</fullName>
    </submittedName>
</protein>
<evidence type="ECO:0000313" key="2">
    <source>
        <dbReference type="EMBL" id="GME67415.1"/>
    </source>
</evidence>
<dbReference type="EMBL" id="BSXN01000169">
    <property type="protein sequence ID" value="GME67415.1"/>
    <property type="molecule type" value="Genomic_DNA"/>
</dbReference>
<organism evidence="2 3">
    <name type="scientific">Candida boidinii</name>
    <name type="common">Yeast</name>
    <dbReference type="NCBI Taxonomy" id="5477"/>
    <lineage>
        <taxon>Eukaryota</taxon>
        <taxon>Fungi</taxon>
        <taxon>Dikarya</taxon>
        <taxon>Ascomycota</taxon>
        <taxon>Saccharomycotina</taxon>
        <taxon>Pichiomycetes</taxon>
        <taxon>Pichiales</taxon>
        <taxon>Pichiaceae</taxon>
        <taxon>Ogataea</taxon>
        <taxon>Ogataea/Candida clade</taxon>
    </lineage>
</organism>